<evidence type="ECO:0000313" key="2">
    <source>
        <dbReference type="Proteomes" id="UP000244336"/>
    </source>
</evidence>
<protein>
    <submittedName>
        <fullName evidence="1">Uncharacterized protein</fullName>
    </submittedName>
</protein>
<dbReference type="Proteomes" id="UP000244336">
    <property type="component" value="Chromosome 8"/>
</dbReference>
<proteinExistence type="predicted"/>
<sequence length="99" mass="10708">MCSEPPDPPWIYLSPFPNQCFKSSQPPAPSALSPNPHRTSALPNLSLSLLAQVKQHLGSAWSCMHLGQQPCMHAPWSAAMHVAVHACRGRAGQQPSCNQ</sequence>
<organism evidence="1 2">
    <name type="scientific">Panicum hallii var. hallii</name>
    <dbReference type="NCBI Taxonomy" id="1504633"/>
    <lineage>
        <taxon>Eukaryota</taxon>
        <taxon>Viridiplantae</taxon>
        <taxon>Streptophyta</taxon>
        <taxon>Embryophyta</taxon>
        <taxon>Tracheophyta</taxon>
        <taxon>Spermatophyta</taxon>
        <taxon>Magnoliopsida</taxon>
        <taxon>Liliopsida</taxon>
        <taxon>Poales</taxon>
        <taxon>Poaceae</taxon>
        <taxon>PACMAD clade</taxon>
        <taxon>Panicoideae</taxon>
        <taxon>Panicodae</taxon>
        <taxon>Paniceae</taxon>
        <taxon>Panicinae</taxon>
        <taxon>Panicum</taxon>
        <taxon>Panicum sect. Panicum</taxon>
    </lineage>
</organism>
<accession>A0A2T7CPH3</accession>
<keyword evidence="2" id="KW-1185">Reference proteome</keyword>
<dbReference type="EMBL" id="CM009756">
    <property type="protein sequence ID" value="PUZ45245.1"/>
    <property type="molecule type" value="Genomic_DNA"/>
</dbReference>
<evidence type="ECO:0000313" key="1">
    <source>
        <dbReference type="EMBL" id="PUZ45245.1"/>
    </source>
</evidence>
<name>A0A2T7CPH3_9POAL</name>
<dbReference type="AlphaFoldDB" id="A0A2T7CPH3"/>
<dbReference type="Gramene" id="PUZ45245">
    <property type="protein sequence ID" value="PUZ45245"/>
    <property type="gene ID" value="GQ55_8G205800"/>
</dbReference>
<reference evidence="1 2" key="1">
    <citation type="submission" date="2018-04" db="EMBL/GenBank/DDBJ databases">
        <title>WGS assembly of Panicum hallii var. hallii HAL2.</title>
        <authorList>
            <person name="Lovell J."/>
            <person name="Jenkins J."/>
            <person name="Lowry D."/>
            <person name="Mamidi S."/>
            <person name="Sreedasyam A."/>
            <person name="Weng X."/>
            <person name="Barry K."/>
            <person name="Bonette J."/>
            <person name="Campitelli B."/>
            <person name="Daum C."/>
            <person name="Gordon S."/>
            <person name="Gould B."/>
            <person name="Lipzen A."/>
            <person name="MacQueen A."/>
            <person name="Palacio-Mejia J."/>
            <person name="Plott C."/>
            <person name="Shakirov E."/>
            <person name="Shu S."/>
            <person name="Yoshinaga Y."/>
            <person name="Zane M."/>
            <person name="Rokhsar D."/>
            <person name="Grimwood J."/>
            <person name="Schmutz J."/>
            <person name="Juenger T."/>
        </authorList>
    </citation>
    <scope>NUCLEOTIDE SEQUENCE [LARGE SCALE GENOMIC DNA]</scope>
    <source>
        <strain evidence="2">cv. HAL2</strain>
    </source>
</reference>
<gene>
    <name evidence="1" type="ORF">GQ55_8G205800</name>
</gene>